<dbReference type="Gene3D" id="1.20.1080.10">
    <property type="entry name" value="Glycerol uptake facilitator protein"/>
    <property type="match status" value="1"/>
</dbReference>
<evidence type="ECO:0000256" key="5">
    <source>
        <dbReference type="ARBA" id="ARBA00023136"/>
    </source>
</evidence>
<evidence type="ECO:0000256" key="4">
    <source>
        <dbReference type="ARBA" id="ARBA00022989"/>
    </source>
</evidence>
<dbReference type="NCBIfam" id="TIGR00790">
    <property type="entry name" value="fnt"/>
    <property type="match status" value="1"/>
</dbReference>
<dbReference type="KEGG" id="ctp:CTRG_02865"/>
<dbReference type="GO" id="GO:0006821">
    <property type="term" value="P:chloride transport"/>
    <property type="evidence" value="ECO:0007669"/>
    <property type="project" value="EnsemblFungi"/>
</dbReference>
<feature type="compositionally biased region" description="Low complexity" evidence="7">
    <location>
        <begin position="345"/>
        <end position="363"/>
    </location>
</feature>
<feature type="region of interest" description="Disordered" evidence="7">
    <location>
        <begin position="340"/>
        <end position="371"/>
    </location>
</feature>
<feature type="transmembrane region" description="Helical" evidence="8">
    <location>
        <begin position="113"/>
        <end position="141"/>
    </location>
</feature>
<feature type="region of interest" description="Disordered" evidence="7">
    <location>
        <begin position="385"/>
        <end position="490"/>
    </location>
</feature>
<keyword evidence="4 8" id="KW-1133">Transmembrane helix</keyword>
<dbReference type="PANTHER" id="PTHR30520:SF6">
    <property type="entry name" value="FORMATE_NITRATE FAMILY TRANSPORTER (EUROFUNG)"/>
    <property type="match status" value="1"/>
</dbReference>
<dbReference type="OrthoDB" id="4829at2759"/>
<dbReference type="GeneID" id="8300368"/>
<gene>
    <name evidence="9" type="ORF">CTRG_02865</name>
</gene>
<dbReference type="InterPro" id="IPR023271">
    <property type="entry name" value="Aquaporin-like"/>
</dbReference>
<dbReference type="FunFam" id="1.20.1080.10:FF:000011">
    <property type="entry name" value="Formate family transporter"/>
    <property type="match status" value="1"/>
</dbReference>
<keyword evidence="10" id="KW-1185">Reference proteome</keyword>
<evidence type="ECO:0000256" key="1">
    <source>
        <dbReference type="ARBA" id="ARBA00004141"/>
    </source>
</evidence>
<accession>C5M8Z3</accession>
<feature type="region of interest" description="Disordered" evidence="7">
    <location>
        <begin position="289"/>
        <end position="326"/>
    </location>
</feature>
<dbReference type="GO" id="GO:0015707">
    <property type="term" value="P:nitrite transport"/>
    <property type="evidence" value="ECO:0007669"/>
    <property type="project" value="TreeGrafter"/>
</dbReference>
<dbReference type="VEuPathDB" id="FungiDB:CTRG_02865"/>
<sequence length="490" mass="54760">MSMDDNNYLTTYEAALAVVATAMKKARLRIDVLILNSILGGMFFATGGMLHLLVQAGFPDSLQKNPGVVSILTGFCYPIGLFYVVILGVDLFNSNILFFSTGICRRAVSIWDLLISWIVSWWFNLVGNIFVCYVICTYSGITEEQQMITASIELLEKKVSFSFIQSFIKGIAGNFYVCLAIFLQLMAKPLHVKFLMMTLPVFTFVSFGFTHSVADMFVIVIGLINGAPVKVATVAWKLFLPAALGNMVGGSFFGIVITWYLHIFVVEQDRKKLELPEYELRDEQPELNQDSRVVRQKKSKFDEDVTKSDESTGDSEDTQQEDDMDPIPIYDEVSIPSAITQLRPTVTRSRTRSSTATTKTTRSPKNVFPVYGMGAPLQRERTIAGQLEKPKSRASSDGYPFANDDNDAEPEAEYIGSQLKRVFTQKSRVSDLESGNNSPRILTPRSSFTRRKSSQSDRSSLRLSAENSHQEKDLGDATNSSKENLDRISE</sequence>
<feature type="transmembrane region" description="Helical" evidence="8">
    <location>
        <begin position="68"/>
        <end position="92"/>
    </location>
</feature>
<evidence type="ECO:0000256" key="8">
    <source>
        <dbReference type="SAM" id="Phobius"/>
    </source>
</evidence>
<dbReference type="STRING" id="294747.C5M8Z3"/>
<evidence type="ECO:0000313" key="9">
    <source>
        <dbReference type="EMBL" id="EER34047.1"/>
    </source>
</evidence>
<feature type="transmembrane region" description="Helical" evidence="8">
    <location>
        <begin position="244"/>
        <end position="266"/>
    </location>
</feature>
<dbReference type="PANTHER" id="PTHR30520">
    <property type="entry name" value="FORMATE TRANSPORTER-RELATED"/>
    <property type="match status" value="1"/>
</dbReference>
<feature type="compositionally biased region" description="Acidic residues" evidence="7">
    <location>
        <begin position="311"/>
        <end position="325"/>
    </location>
</feature>
<dbReference type="Proteomes" id="UP000002037">
    <property type="component" value="Unassembled WGS sequence"/>
</dbReference>
<dbReference type="InterPro" id="IPR000292">
    <property type="entry name" value="For/NO2_transpt"/>
</dbReference>
<feature type="transmembrane region" description="Helical" evidence="8">
    <location>
        <begin position="199"/>
        <end position="224"/>
    </location>
</feature>
<feature type="compositionally biased region" description="Basic and acidic residues" evidence="7">
    <location>
        <begin position="299"/>
        <end position="310"/>
    </location>
</feature>
<comment type="subcellular location">
    <subcellularLocation>
        <location evidence="1">Membrane</location>
        <topology evidence="1">Multi-pass membrane protein</topology>
    </subcellularLocation>
</comment>
<evidence type="ECO:0000313" key="10">
    <source>
        <dbReference type="Proteomes" id="UP000002037"/>
    </source>
</evidence>
<feature type="compositionally biased region" description="Polar residues" evidence="7">
    <location>
        <begin position="433"/>
        <end position="447"/>
    </location>
</feature>
<dbReference type="EMBL" id="GG692397">
    <property type="protein sequence ID" value="EER34047.1"/>
    <property type="molecule type" value="Genomic_DNA"/>
</dbReference>
<feature type="transmembrane region" description="Helical" evidence="8">
    <location>
        <begin position="33"/>
        <end position="56"/>
    </location>
</feature>
<proteinExistence type="inferred from homology"/>
<evidence type="ECO:0000256" key="3">
    <source>
        <dbReference type="ARBA" id="ARBA00022692"/>
    </source>
</evidence>
<keyword evidence="2" id="KW-0813">Transport</keyword>
<feature type="transmembrane region" description="Helical" evidence="8">
    <location>
        <begin position="161"/>
        <end position="187"/>
    </location>
</feature>
<dbReference type="GO" id="GO:0005886">
    <property type="term" value="C:plasma membrane"/>
    <property type="evidence" value="ECO:0007669"/>
    <property type="project" value="TreeGrafter"/>
</dbReference>
<name>C5M8Z3_CANTT</name>
<keyword evidence="5 8" id="KW-0472">Membrane</keyword>
<keyword evidence="3 8" id="KW-0812">Transmembrane</keyword>
<evidence type="ECO:0000256" key="7">
    <source>
        <dbReference type="SAM" id="MobiDB-lite"/>
    </source>
</evidence>
<evidence type="ECO:0000256" key="2">
    <source>
        <dbReference type="ARBA" id="ARBA00022448"/>
    </source>
</evidence>
<dbReference type="GO" id="GO:0015513">
    <property type="term" value="F:high-affinity secondary active nitrite transmembrane transporter activity"/>
    <property type="evidence" value="ECO:0007669"/>
    <property type="project" value="TreeGrafter"/>
</dbReference>
<evidence type="ECO:0008006" key="11">
    <source>
        <dbReference type="Google" id="ProtNLM"/>
    </source>
</evidence>
<evidence type="ECO:0000256" key="6">
    <source>
        <dbReference type="ARBA" id="ARBA00049660"/>
    </source>
</evidence>
<dbReference type="AlphaFoldDB" id="C5M8Z3"/>
<protein>
    <recommendedName>
        <fullName evidence="11">Formate/nitrite transporter</fullName>
    </recommendedName>
</protein>
<reference evidence="9 10" key="1">
    <citation type="journal article" date="2009" name="Nature">
        <title>Evolution of pathogenicity and sexual reproduction in eight Candida genomes.</title>
        <authorList>
            <person name="Butler G."/>
            <person name="Rasmussen M.D."/>
            <person name="Lin M.F."/>
            <person name="Santos M.A."/>
            <person name="Sakthikumar S."/>
            <person name="Munro C.A."/>
            <person name="Rheinbay E."/>
            <person name="Grabherr M."/>
            <person name="Forche A."/>
            <person name="Reedy J.L."/>
            <person name="Agrafioti I."/>
            <person name="Arnaud M.B."/>
            <person name="Bates S."/>
            <person name="Brown A.J."/>
            <person name="Brunke S."/>
            <person name="Costanzo M.C."/>
            <person name="Fitzpatrick D.A."/>
            <person name="de Groot P.W."/>
            <person name="Harris D."/>
            <person name="Hoyer L.L."/>
            <person name="Hube B."/>
            <person name="Klis F.M."/>
            <person name="Kodira C."/>
            <person name="Lennard N."/>
            <person name="Logue M.E."/>
            <person name="Martin R."/>
            <person name="Neiman A.M."/>
            <person name="Nikolaou E."/>
            <person name="Quail M.A."/>
            <person name="Quinn J."/>
            <person name="Santos M.C."/>
            <person name="Schmitzberger F.F."/>
            <person name="Sherlock G."/>
            <person name="Shah P."/>
            <person name="Silverstein K.A."/>
            <person name="Skrzypek M.S."/>
            <person name="Soll D."/>
            <person name="Staggs R."/>
            <person name="Stansfield I."/>
            <person name="Stumpf M.P."/>
            <person name="Sudbery P.E."/>
            <person name="Srikantha T."/>
            <person name="Zeng Q."/>
            <person name="Berman J."/>
            <person name="Berriman M."/>
            <person name="Heitman J."/>
            <person name="Gow N.A."/>
            <person name="Lorenz M.C."/>
            <person name="Birren B.W."/>
            <person name="Kellis M."/>
            <person name="Cuomo C.A."/>
        </authorList>
    </citation>
    <scope>NUCLEOTIDE SEQUENCE [LARGE SCALE GENOMIC DNA]</scope>
    <source>
        <strain evidence="10">ATCC MYA-3404 / T1</strain>
    </source>
</reference>
<dbReference type="Pfam" id="PF01226">
    <property type="entry name" value="Form_Nir_trans"/>
    <property type="match status" value="1"/>
</dbReference>
<dbReference type="GO" id="GO:0140299">
    <property type="term" value="F:molecular sensor activity"/>
    <property type="evidence" value="ECO:0007669"/>
    <property type="project" value="EnsemblFungi"/>
</dbReference>
<dbReference type="GO" id="GO:2001225">
    <property type="term" value="P:regulation of chloride transport"/>
    <property type="evidence" value="ECO:0007669"/>
    <property type="project" value="EnsemblFungi"/>
</dbReference>
<dbReference type="eggNOG" id="ENOG502QUGF">
    <property type="taxonomic scope" value="Eukaryota"/>
</dbReference>
<dbReference type="RefSeq" id="XP_002548568.1">
    <property type="nucleotide sequence ID" value="XM_002548522.1"/>
</dbReference>
<comment type="similarity">
    <text evidence="6">Belongs to the FNT transporter (TC 1.A.16) family.</text>
</comment>
<organism evidence="9 10">
    <name type="scientific">Candida tropicalis (strain ATCC MYA-3404 / T1)</name>
    <name type="common">Yeast</name>
    <dbReference type="NCBI Taxonomy" id="294747"/>
    <lineage>
        <taxon>Eukaryota</taxon>
        <taxon>Fungi</taxon>
        <taxon>Dikarya</taxon>
        <taxon>Ascomycota</taxon>
        <taxon>Saccharomycotina</taxon>
        <taxon>Pichiomycetes</taxon>
        <taxon>Debaryomycetaceae</taxon>
        <taxon>Candida/Lodderomyces clade</taxon>
        <taxon>Candida</taxon>
    </lineage>
</organism>
<dbReference type="HOGENOM" id="CLU_020549_1_0_1"/>